<evidence type="ECO:0000256" key="1">
    <source>
        <dbReference type="ARBA" id="ARBA00022536"/>
    </source>
</evidence>
<evidence type="ECO:0000259" key="4">
    <source>
        <dbReference type="PROSITE" id="PS50041"/>
    </source>
</evidence>
<proteinExistence type="predicted"/>
<feature type="transmembrane region" description="Helical" evidence="3">
    <location>
        <begin position="221"/>
        <end position="244"/>
    </location>
</feature>
<dbReference type="InterPro" id="IPR001304">
    <property type="entry name" value="C-type_lectin-like"/>
</dbReference>
<dbReference type="InterPro" id="IPR016186">
    <property type="entry name" value="C-type_lectin-like/link_sf"/>
</dbReference>
<dbReference type="PANTHER" id="PTHR24043">
    <property type="entry name" value="SCAVENGER RECEPTOR CLASS F"/>
    <property type="match status" value="1"/>
</dbReference>
<sequence>MLYSRATHKFWWTEAKVFCKRLGADLLEILGSEENNYIFELFKSNQEFASIGLHREKSQENFSWLNAGKEQYRNWGYLPEQDEDKNCAVMSFKGQYSSQWINVHCRTPFGYICEQDQGCSILQYGPNCQNRCSRQCGGPKHGCNDTNGSCLSGCNPGYQGDKCDRACDKGTYGLNCLRSCSPGCKGPDNACNHVNGSCVFGCHDGYLEERCDKEASTLSGFVRFITIALVVCLTVIVGIGIFTLTLKQMRESDGENSQIQRIWDSVANYLRPGSGNA</sequence>
<dbReference type="SUPFAM" id="SSF56436">
    <property type="entry name" value="C-type lectin-like"/>
    <property type="match status" value="1"/>
</dbReference>
<dbReference type="Pfam" id="PF00059">
    <property type="entry name" value="Lectin_C"/>
    <property type="match status" value="1"/>
</dbReference>
<evidence type="ECO:0000313" key="5">
    <source>
        <dbReference type="EMBL" id="KAK3737733.1"/>
    </source>
</evidence>
<organism evidence="5 6">
    <name type="scientific">Elysia crispata</name>
    <name type="common">lettuce slug</name>
    <dbReference type="NCBI Taxonomy" id="231223"/>
    <lineage>
        <taxon>Eukaryota</taxon>
        <taxon>Metazoa</taxon>
        <taxon>Spiralia</taxon>
        <taxon>Lophotrochozoa</taxon>
        <taxon>Mollusca</taxon>
        <taxon>Gastropoda</taxon>
        <taxon>Heterobranchia</taxon>
        <taxon>Euthyneura</taxon>
        <taxon>Panpulmonata</taxon>
        <taxon>Sacoglossa</taxon>
        <taxon>Placobranchoidea</taxon>
        <taxon>Plakobranchidae</taxon>
        <taxon>Elysia</taxon>
    </lineage>
</organism>
<dbReference type="InterPro" id="IPR042635">
    <property type="entry name" value="MEGF10/SREC1/2-like"/>
</dbReference>
<comment type="caution">
    <text evidence="5">The sequence shown here is derived from an EMBL/GenBank/DDBJ whole genome shotgun (WGS) entry which is preliminary data.</text>
</comment>
<dbReference type="PANTHER" id="PTHR24043:SF8">
    <property type="entry name" value="EGF-LIKE DOMAIN-CONTAINING PROTEIN"/>
    <property type="match status" value="1"/>
</dbReference>
<keyword evidence="6" id="KW-1185">Reference proteome</keyword>
<keyword evidence="2" id="KW-1015">Disulfide bond</keyword>
<dbReference type="SMART" id="SM00034">
    <property type="entry name" value="CLECT"/>
    <property type="match status" value="1"/>
</dbReference>
<keyword evidence="3" id="KW-0812">Transmembrane</keyword>
<evidence type="ECO:0000256" key="3">
    <source>
        <dbReference type="SAM" id="Phobius"/>
    </source>
</evidence>
<keyword evidence="3" id="KW-0472">Membrane</keyword>
<dbReference type="GO" id="GO:0005044">
    <property type="term" value="F:scavenger receptor activity"/>
    <property type="evidence" value="ECO:0007669"/>
    <property type="project" value="InterPro"/>
</dbReference>
<dbReference type="Proteomes" id="UP001283361">
    <property type="component" value="Unassembled WGS sequence"/>
</dbReference>
<dbReference type="EMBL" id="JAWDGP010006626">
    <property type="protein sequence ID" value="KAK3737733.1"/>
    <property type="molecule type" value="Genomic_DNA"/>
</dbReference>
<protein>
    <recommendedName>
        <fullName evidence="4">C-type lectin domain-containing protein</fullName>
    </recommendedName>
</protein>
<dbReference type="InterPro" id="IPR016187">
    <property type="entry name" value="CTDL_fold"/>
</dbReference>
<reference evidence="5" key="1">
    <citation type="journal article" date="2023" name="G3 (Bethesda)">
        <title>A reference genome for the long-term kleptoplast-retaining sea slug Elysia crispata morphotype clarki.</title>
        <authorList>
            <person name="Eastman K.E."/>
            <person name="Pendleton A.L."/>
            <person name="Shaikh M.A."/>
            <person name="Suttiyut T."/>
            <person name="Ogas R."/>
            <person name="Tomko P."/>
            <person name="Gavelis G."/>
            <person name="Widhalm J.R."/>
            <person name="Wisecaver J.H."/>
        </authorList>
    </citation>
    <scope>NUCLEOTIDE SEQUENCE</scope>
    <source>
        <strain evidence="5">ECLA1</strain>
    </source>
</reference>
<dbReference type="CDD" id="cd00037">
    <property type="entry name" value="CLECT"/>
    <property type="match status" value="1"/>
</dbReference>
<name>A0AAE0YB14_9GAST</name>
<gene>
    <name evidence="5" type="ORF">RRG08_016585</name>
</gene>
<keyword evidence="1" id="KW-0245">EGF-like domain</keyword>
<dbReference type="AlphaFoldDB" id="A0AAE0YB14"/>
<accession>A0AAE0YB14</accession>
<evidence type="ECO:0000256" key="2">
    <source>
        <dbReference type="ARBA" id="ARBA00023157"/>
    </source>
</evidence>
<keyword evidence="3" id="KW-1133">Transmembrane helix</keyword>
<dbReference type="PROSITE" id="PS00615">
    <property type="entry name" value="C_TYPE_LECTIN_1"/>
    <property type="match status" value="1"/>
</dbReference>
<evidence type="ECO:0000313" key="6">
    <source>
        <dbReference type="Proteomes" id="UP001283361"/>
    </source>
</evidence>
<feature type="domain" description="C-type lectin" evidence="4">
    <location>
        <begin position="3"/>
        <end position="114"/>
    </location>
</feature>
<dbReference type="PROSITE" id="PS50041">
    <property type="entry name" value="C_TYPE_LECTIN_2"/>
    <property type="match status" value="1"/>
</dbReference>
<dbReference type="InterPro" id="IPR018378">
    <property type="entry name" value="C-type_lectin_CS"/>
</dbReference>
<dbReference type="Gene3D" id="3.10.100.10">
    <property type="entry name" value="Mannose-Binding Protein A, subunit A"/>
    <property type="match status" value="1"/>
</dbReference>